<protein>
    <submittedName>
        <fullName evidence="1">Uncharacterized protein</fullName>
    </submittedName>
</protein>
<accession>A0A8S5PY42</accession>
<dbReference type="EMBL" id="BK015537">
    <property type="protein sequence ID" value="DAE11794.1"/>
    <property type="molecule type" value="Genomic_DNA"/>
</dbReference>
<name>A0A8S5PY42_9CAUD</name>
<reference evidence="1" key="1">
    <citation type="journal article" date="2021" name="Proc. Natl. Acad. Sci. U.S.A.">
        <title>A Catalog of Tens of Thousands of Viruses from Human Metagenomes Reveals Hidden Associations with Chronic Diseases.</title>
        <authorList>
            <person name="Tisza M.J."/>
            <person name="Buck C.B."/>
        </authorList>
    </citation>
    <scope>NUCLEOTIDE SEQUENCE</scope>
    <source>
        <strain evidence="1">CtXwe21</strain>
    </source>
</reference>
<proteinExistence type="predicted"/>
<evidence type="ECO:0000313" key="1">
    <source>
        <dbReference type="EMBL" id="DAE11794.1"/>
    </source>
</evidence>
<organism evidence="1">
    <name type="scientific">Myoviridae sp. ctXwe21</name>
    <dbReference type="NCBI Taxonomy" id="2825123"/>
    <lineage>
        <taxon>Viruses</taxon>
        <taxon>Duplodnaviria</taxon>
        <taxon>Heunggongvirae</taxon>
        <taxon>Uroviricota</taxon>
        <taxon>Caudoviricetes</taxon>
    </lineage>
</organism>
<sequence>MSNENSNLRVGSAGAGLFVGSTEILGGGVANLLKEITIASDFENQAYASRILIANFSDNDGITLEREGSPTIIPARHIEWYSLNAEAMDYNVYNDGDINVRCLSAHVGNGAGNPQIVFEDVTVKNGFNCINWTKYFTVLLIFNAI</sequence>